<name>A0A1Y1X855_9FUNG</name>
<dbReference type="SUPFAM" id="SSF47576">
    <property type="entry name" value="Calponin-homology domain, CH-domain"/>
    <property type="match status" value="1"/>
</dbReference>
<sequence>MSWLLKRVVTHKKSSKLKIAKKSYNSYNNYIDKDIQNFYNEQLDAQKRTFTKWCNAQLSKVEIPYPLDTPNNSLSFNYSGKNSSQPYSYLIVDLGTDLQDGIRLLKLLEVLSGKETPKPERTGRIMMRIHKILNVGKALTFLQSQLQEPLQNIGSEDIVDGNLKLTMGLIWILILKYKISLAFEQEFEEENENRFEDITEENSEITNDNIKEATDKEALDTFPTNFEYYYYDLSIIIDIF</sequence>
<proteinExistence type="predicted"/>
<dbReference type="InterPro" id="IPR001715">
    <property type="entry name" value="CH_dom"/>
</dbReference>
<dbReference type="Proteomes" id="UP000193944">
    <property type="component" value="Unassembled WGS sequence"/>
</dbReference>
<dbReference type="PANTHER" id="PTHR11915">
    <property type="entry name" value="SPECTRIN/FILAMIN RELATED CYTOSKELETAL PROTEIN"/>
    <property type="match status" value="1"/>
</dbReference>
<dbReference type="InterPro" id="IPR001589">
    <property type="entry name" value="Actinin_actin-bd_CS"/>
</dbReference>
<accession>A0A1Y1X855</accession>
<dbReference type="Pfam" id="PF00307">
    <property type="entry name" value="CH"/>
    <property type="match status" value="1"/>
</dbReference>
<evidence type="ECO:0000313" key="4">
    <source>
        <dbReference type="EMBL" id="ORX81939.1"/>
    </source>
</evidence>
<dbReference type="SMART" id="SM00033">
    <property type="entry name" value="CH"/>
    <property type="match status" value="1"/>
</dbReference>
<dbReference type="GO" id="GO:0003779">
    <property type="term" value="F:actin binding"/>
    <property type="evidence" value="ECO:0007669"/>
    <property type="project" value="UniProtKB-KW"/>
</dbReference>
<dbReference type="EMBL" id="MCFG01000107">
    <property type="protein sequence ID" value="ORX81939.1"/>
    <property type="molecule type" value="Genomic_DNA"/>
</dbReference>
<reference evidence="4 5" key="2">
    <citation type="submission" date="2016-08" db="EMBL/GenBank/DDBJ databases">
        <title>Pervasive Adenine N6-methylation of Active Genes in Fungi.</title>
        <authorList>
            <consortium name="DOE Joint Genome Institute"/>
            <person name="Mondo S.J."/>
            <person name="Dannebaum R.O."/>
            <person name="Kuo R.C."/>
            <person name="Labutti K."/>
            <person name="Haridas S."/>
            <person name="Kuo A."/>
            <person name="Salamov A."/>
            <person name="Ahrendt S.R."/>
            <person name="Lipzen A."/>
            <person name="Sullivan W."/>
            <person name="Andreopoulos W.B."/>
            <person name="Clum A."/>
            <person name="Lindquist E."/>
            <person name="Daum C."/>
            <person name="Ramamoorthy G.K."/>
            <person name="Gryganskyi A."/>
            <person name="Culley D."/>
            <person name="Magnuson J.K."/>
            <person name="James T.Y."/>
            <person name="O'Malley M.A."/>
            <person name="Stajich J.E."/>
            <person name="Spatafora J.W."/>
            <person name="Visel A."/>
            <person name="Grigoriev I.V."/>
        </authorList>
    </citation>
    <scope>NUCLEOTIDE SEQUENCE [LARGE SCALE GENOMIC DNA]</scope>
    <source>
        <strain evidence="4 5">S4</strain>
    </source>
</reference>
<dbReference type="AlphaFoldDB" id="A0A1Y1X855"/>
<keyword evidence="1" id="KW-0677">Repeat</keyword>
<evidence type="ECO:0000313" key="5">
    <source>
        <dbReference type="Proteomes" id="UP000193944"/>
    </source>
</evidence>
<evidence type="ECO:0000256" key="1">
    <source>
        <dbReference type="ARBA" id="ARBA00022737"/>
    </source>
</evidence>
<gene>
    <name evidence="4" type="ORF">BCR32DRAFT_244562</name>
</gene>
<protein>
    <recommendedName>
        <fullName evidence="3">Calponin-homology (CH) domain-containing protein</fullName>
    </recommendedName>
</protein>
<dbReference type="STRING" id="1754192.A0A1Y1X855"/>
<dbReference type="OrthoDB" id="10017054at2759"/>
<dbReference type="PROSITE" id="PS00019">
    <property type="entry name" value="ACTININ_1"/>
    <property type="match status" value="1"/>
</dbReference>
<dbReference type="PROSITE" id="PS50021">
    <property type="entry name" value="CH"/>
    <property type="match status" value="1"/>
</dbReference>
<organism evidence="4 5">
    <name type="scientific">Anaeromyces robustus</name>
    <dbReference type="NCBI Taxonomy" id="1754192"/>
    <lineage>
        <taxon>Eukaryota</taxon>
        <taxon>Fungi</taxon>
        <taxon>Fungi incertae sedis</taxon>
        <taxon>Chytridiomycota</taxon>
        <taxon>Chytridiomycota incertae sedis</taxon>
        <taxon>Neocallimastigomycetes</taxon>
        <taxon>Neocallimastigales</taxon>
        <taxon>Neocallimastigaceae</taxon>
        <taxon>Anaeromyces</taxon>
    </lineage>
</organism>
<comment type="caution">
    <text evidence="4">The sequence shown here is derived from an EMBL/GenBank/DDBJ whole genome shotgun (WGS) entry which is preliminary data.</text>
</comment>
<feature type="domain" description="Calponin-homology (CH)" evidence="3">
    <location>
        <begin position="44"/>
        <end position="178"/>
    </location>
</feature>
<dbReference type="InterPro" id="IPR036872">
    <property type="entry name" value="CH_dom_sf"/>
</dbReference>
<evidence type="ECO:0000259" key="3">
    <source>
        <dbReference type="PROSITE" id="PS50021"/>
    </source>
</evidence>
<dbReference type="Gene3D" id="1.10.418.10">
    <property type="entry name" value="Calponin-like domain"/>
    <property type="match status" value="1"/>
</dbReference>
<evidence type="ECO:0000256" key="2">
    <source>
        <dbReference type="ARBA" id="ARBA00023203"/>
    </source>
</evidence>
<dbReference type="PROSITE" id="PS00020">
    <property type="entry name" value="ACTININ_2"/>
    <property type="match status" value="1"/>
</dbReference>
<keyword evidence="2" id="KW-0009">Actin-binding</keyword>
<reference evidence="4 5" key="1">
    <citation type="submission" date="2016-08" db="EMBL/GenBank/DDBJ databases">
        <title>A Parts List for Fungal Cellulosomes Revealed by Comparative Genomics.</title>
        <authorList>
            <consortium name="DOE Joint Genome Institute"/>
            <person name="Haitjema C.H."/>
            <person name="Gilmore S.P."/>
            <person name="Henske J.K."/>
            <person name="Solomon K.V."/>
            <person name="De Groot R."/>
            <person name="Kuo A."/>
            <person name="Mondo S.J."/>
            <person name="Salamov A.A."/>
            <person name="Labutti K."/>
            <person name="Zhao Z."/>
            <person name="Chiniquy J."/>
            <person name="Barry K."/>
            <person name="Brewer H.M."/>
            <person name="Purvine S.O."/>
            <person name="Wright A.T."/>
            <person name="Boxma B."/>
            <person name="Van Alen T."/>
            <person name="Hackstein J.H."/>
            <person name="Baker S.E."/>
            <person name="Grigoriev I.V."/>
            <person name="O'Malley M.A."/>
        </authorList>
    </citation>
    <scope>NUCLEOTIDE SEQUENCE [LARGE SCALE GENOMIC DNA]</scope>
    <source>
        <strain evidence="4 5">S4</strain>
    </source>
</reference>
<keyword evidence="5" id="KW-1185">Reference proteome</keyword>